<accession>A0A3G9J1G4</accession>
<dbReference type="RefSeq" id="WP_125664578.1">
    <property type="nucleotide sequence ID" value="NZ_AP019308.1"/>
</dbReference>
<name>A0A3G9J1G4_9BACL</name>
<dbReference type="KEGG" id="pbk:Back11_57470"/>
<gene>
    <name evidence="1" type="ORF">Back11_57470</name>
</gene>
<dbReference type="OrthoDB" id="9865714at2"/>
<dbReference type="PROSITE" id="PS51257">
    <property type="entry name" value="PROKAR_LIPOPROTEIN"/>
    <property type="match status" value="1"/>
</dbReference>
<dbReference type="Proteomes" id="UP000275368">
    <property type="component" value="Chromosome"/>
</dbReference>
<proteinExistence type="predicted"/>
<evidence type="ECO:0000313" key="1">
    <source>
        <dbReference type="EMBL" id="BBH24402.1"/>
    </source>
</evidence>
<evidence type="ECO:0000313" key="2">
    <source>
        <dbReference type="Proteomes" id="UP000275368"/>
    </source>
</evidence>
<protein>
    <submittedName>
        <fullName evidence="1">Uncharacterized protein</fullName>
    </submittedName>
</protein>
<reference evidence="1 2" key="1">
    <citation type="submission" date="2018-11" db="EMBL/GenBank/DDBJ databases">
        <title>Complete genome sequence of Paenibacillus baekrokdamisoli strain KCTC 33723.</title>
        <authorList>
            <person name="Kang S.W."/>
            <person name="Lee K.C."/>
            <person name="Kim K.K."/>
            <person name="Kim J.S."/>
            <person name="Kim D.S."/>
            <person name="Ko S.H."/>
            <person name="Yang S.H."/>
            <person name="Lee J.S."/>
        </authorList>
    </citation>
    <scope>NUCLEOTIDE SEQUENCE [LARGE SCALE GENOMIC DNA]</scope>
    <source>
        <strain evidence="1 2">KCTC 33723</strain>
    </source>
</reference>
<sequence length="139" mass="15792">MRKFKILLFLILIFVTGCSNSQNISITYLDLKSADGNIQKWIEKNRKMNGIYLGKNITNNEGDIYYLYINYSIPVTKKFSINAVSIDSNSSSSININVRPRPSDQKSEKLFYIKVKESSLKKIILNGEDINTSSIASIQ</sequence>
<dbReference type="AlphaFoldDB" id="A0A3G9J1G4"/>
<keyword evidence="2" id="KW-1185">Reference proteome</keyword>
<dbReference type="EMBL" id="AP019308">
    <property type="protein sequence ID" value="BBH24402.1"/>
    <property type="molecule type" value="Genomic_DNA"/>
</dbReference>
<organism evidence="1 2">
    <name type="scientific">Paenibacillus baekrokdamisoli</name>
    <dbReference type="NCBI Taxonomy" id="1712516"/>
    <lineage>
        <taxon>Bacteria</taxon>
        <taxon>Bacillati</taxon>
        <taxon>Bacillota</taxon>
        <taxon>Bacilli</taxon>
        <taxon>Bacillales</taxon>
        <taxon>Paenibacillaceae</taxon>
        <taxon>Paenibacillus</taxon>
    </lineage>
</organism>